<sequence length="272" mass="30565">MSRIKYTALGSSAPVKLADTPPPHKTLPEVGRISIGETVTPERGKSYPRSTDYFVIRSTYARLISDRYGEKPSELPVLFYSDELSEVCPERLEIRDQAGRLFGSGDGETFLIWNATAKRYQPYSQADHPDILQRTASHLGTQWVPTLTLRFAVKDVPVLGYWQFSTHGVATSIPNLRDRFDACLRDLGMIRFLPFMLTVKKVRSNKPGDSRQYPVVDLIPQLSIETGLRISQYVQDNPTFNPARLATYSADELSTLPTGEGDRLRLDGPTKL</sequence>
<dbReference type="Pfam" id="PF18897">
    <property type="entry name" value="Gp3-like"/>
    <property type="match status" value="1"/>
</dbReference>
<organism evidence="2 3">
    <name type="scientific">Spirosoma sordidisoli</name>
    <dbReference type="NCBI Taxonomy" id="2502893"/>
    <lineage>
        <taxon>Bacteria</taxon>
        <taxon>Pseudomonadati</taxon>
        <taxon>Bacteroidota</taxon>
        <taxon>Cytophagia</taxon>
        <taxon>Cytophagales</taxon>
        <taxon>Cytophagaceae</taxon>
        <taxon>Spirosoma</taxon>
    </lineage>
</organism>
<dbReference type="RefSeq" id="WP_129606837.1">
    <property type="nucleotide sequence ID" value="NZ_SBLB01000016.1"/>
</dbReference>
<feature type="compositionally biased region" description="Basic and acidic residues" evidence="1">
    <location>
        <begin position="260"/>
        <end position="272"/>
    </location>
</feature>
<feature type="region of interest" description="Disordered" evidence="1">
    <location>
        <begin position="251"/>
        <end position="272"/>
    </location>
</feature>
<name>A0A4Q2UBK5_9BACT</name>
<dbReference type="InterPro" id="IPR043991">
    <property type="entry name" value="Gp3-like"/>
</dbReference>
<gene>
    <name evidence="2" type="ORF">EQG79_30035</name>
</gene>
<reference evidence="2 3" key="1">
    <citation type="submission" date="2019-01" db="EMBL/GenBank/DDBJ databases">
        <title>Spirosoma flava sp. nov., a propanil-degrading bacterium isolated from herbicide-contaminated soil.</title>
        <authorList>
            <person name="Zhang L."/>
            <person name="Jiang J.-D."/>
        </authorList>
    </citation>
    <scope>NUCLEOTIDE SEQUENCE [LARGE SCALE GENOMIC DNA]</scope>
    <source>
        <strain evidence="2 3">TY50</strain>
    </source>
</reference>
<dbReference type="Proteomes" id="UP000290407">
    <property type="component" value="Unassembled WGS sequence"/>
</dbReference>
<evidence type="ECO:0000256" key="1">
    <source>
        <dbReference type="SAM" id="MobiDB-lite"/>
    </source>
</evidence>
<accession>A0A4Q2UBK5</accession>
<evidence type="ECO:0000313" key="2">
    <source>
        <dbReference type="EMBL" id="RYC66317.1"/>
    </source>
</evidence>
<dbReference type="AlphaFoldDB" id="A0A4Q2UBK5"/>
<protein>
    <submittedName>
        <fullName evidence="2">Uncharacterized protein</fullName>
    </submittedName>
</protein>
<evidence type="ECO:0000313" key="3">
    <source>
        <dbReference type="Proteomes" id="UP000290407"/>
    </source>
</evidence>
<dbReference type="EMBL" id="SBLB01000016">
    <property type="protein sequence ID" value="RYC66317.1"/>
    <property type="molecule type" value="Genomic_DNA"/>
</dbReference>
<comment type="caution">
    <text evidence="2">The sequence shown here is derived from an EMBL/GenBank/DDBJ whole genome shotgun (WGS) entry which is preliminary data.</text>
</comment>
<keyword evidence="3" id="KW-1185">Reference proteome</keyword>
<proteinExistence type="predicted"/>